<name>A0A944GSH3_9HYPH</name>
<comment type="caution">
    <text evidence="1">The sequence shown here is derived from an EMBL/GenBank/DDBJ whole genome shotgun (WGS) entry which is preliminary data.</text>
</comment>
<gene>
    <name evidence="1" type="ORF">DYI23_08055</name>
</gene>
<organism evidence="1 2">
    <name type="scientific">Roseibium polysiphoniae</name>
    <dbReference type="NCBI Taxonomy" id="2571221"/>
    <lineage>
        <taxon>Bacteria</taxon>
        <taxon>Pseudomonadati</taxon>
        <taxon>Pseudomonadota</taxon>
        <taxon>Alphaproteobacteria</taxon>
        <taxon>Hyphomicrobiales</taxon>
        <taxon>Stappiaceae</taxon>
        <taxon>Roseibium</taxon>
    </lineage>
</organism>
<reference evidence="1" key="2">
    <citation type="journal article" date="2021" name="Microorganisms">
        <title>Bacterial Dimethylsulfoniopropionate Biosynthesis in the East China Sea.</title>
        <authorList>
            <person name="Liu J."/>
            <person name="Zhang Y."/>
            <person name="Liu J."/>
            <person name="Zhong H."/>
            <person name="Williams B.T."/>
            <person name="Zheng Y."/>
            <person name="Curson A.R.J."/>
            <person name="Sun C."/>
            <person name="Sun H."/>
            <person name="Song D."/>
            <person name="Wagner Mackenzie B."/>
            <person name="Bermejo Martinez A."/>
            <person name="Todd J.D."/>
            <person name="Zhang X.H."/>
        </authorList>
    </citation>
    <scope>NUCLEOTIDE SEQUENCE</scope>
    <source>
        <strain evidence="1">AESS21</strain>
    </source>
</reference>
<sequence>MAILTDLALECFGPLPLVFDAANDLFIFRRRGVQRLPPKIAQVVGLQRLGQLIFGLVEAVVLAIGKGLQGLVQGLDGAFLCIEFAVKLFDFLAETVYLRRKILACGVSQCSSAQRSQLFLFLDRQFLTAFRVTGHALGDAGQHGIIGARVLIADQACDPAIERAHDTALVIVRCAEAALPKIHEEPIVLVRVALVFPVLKRGLRLGGGGLLGLCRLFRPLALGEKGRVLFQKAVDFLEKLIHAAGGRFSFVREGVAAFYALGMRGFLFAQLIGKNLVVLGALFHQAARFACGGIPALVKGFRCMVVEPKARQFLVGVTLLGLQICQGACCTLDPAAEVGFLAAQISCCLFDA</sequence>
<reference evidence="1" key="1">
    <citation type="submission" date="2018-08" db="EMBL/GenBank/DDBJ databases">
        <authorList>
            <person name="Jin W."/>
            <person name="Wang H."/>
            <person name="Yang Y."/>
            <person name="Li M."/>
            <person name="Liu J."/>
        </authorList>
    </citation>
    <scope>NUCLEOTIDE SEQUENCE</scope>
    <source>
        <strain evidence="1">AESS21</strain>
    </source>
</reference>
<evidence type="ECO:0000313" key="2">
    <source>
        <dbReference type="Proteomes" id="UP000705379"/>
    </source>
</evidence>
<dbReference type="Proteomes" id="UP000705379">
    <property type="component" value="Unassembled WGS sequence"/>
</dbReference>
<dbReference type="AlphaFoldDB" id="A0A944GSH3"/>
<dbReference type="EMBL" id="QTKU01000002">
    <property type="protein sequence ID" value="MBS8260167.1"/>
    <property type="molecule type" value="Genomic_DNA"/>
</dbReference>
<proteinExistence type="predicted"/>
<accession>A0A944GSH3</accession>
<evidence type="ECO:0000313" key="1">
    <source>
        <dbReference type="EMBL" id="MBS8260167.1"/>
    </source>
</evidence>
<protein>
    <submittedName>
        <fullName evidence="1">Uncharacterized protein</fullName>
    </submittedName>
</protein>